<feature type="domain" description="U-box" evidence="6">
    <location>
        <begin position="1"/>
        <end position="63"/>
    </location>
</feature>
<keyword evidence="8" id="KW-1185">Reference proteome</keyword>
<proteinExistence type="predicted"/>
<dbReference type="PROSITE" id="PS51698">
    <property type="entry name" value="U_BOX"/>
    <property type="match status" value="1"/>
</dbReference>
<evidence type="ECO:0000259" key="6">
    <source>
        <dbReference type="PROSITE" id="PS51698"/>
    </source>
</evidence>
<sequence length="385" mass="42592">MKDPVTISTGITYDRDSIEKWIFTHKNKTCPLTKQNLLTNPELTPNIILRRLIQSWCTIHAVERLPTPKPPVTEPQLQILLNDAVSQKAQIKTLQKLKSIASQNQTNKRIMETFGVHEFLASLIVEKSLEASSASLEDSRKVCNEALSILHSLQLSESSLQTLNNGEFIDSLTHVMKSSYESKAYSIMLLKSILELADPSLSINLKPNFFSELAQTLIGQVSEKGTKATLKILITTCRWGRNRIKAVESGAVPILIDLLLDCTDKQACEMTIMLLDLLCQCAEGRASLLQHGAGLAIISKKILRVSHVASERAVGVLYSISRFCASPGILMEMLKIGVVAKLGLVLQVDCGGKTKERAREMLRSHARAWRNSSCVPNNLISSYPS</sequence>
<dbReference type="InterPro" id="IPR045185">
    <property type="entry name" value="PUB22/23/24-like"/>
</dbReference>
<name>A0AAV6X4H1_9LAMI</name>
<dbReference type="EC" id="2.3.2.27" evidence="5"/>
<keyword evidence="4 5" id="KW-0833">Ubl conjugation pathway</keyword>
<evidence type="ECO:0000256" key="3">
    <source>
        <dbReference type="ARBA" id="ARBA00022679"/>
    </source>
</evidence>
<dbReference type="Proteomes" id="UP000826271">
    <property type="component" value="Unassembled WGS sequence"/>
</dbReference>
<gene>
    <name evidence="7" type="ORF">BUALT_Bualt11G0090400</name>
</gene>
<dbReference type="SUPFAM" id="SSF57850">
    <property type="entry name" value="RING/U-box"/>
    <property type="match status" value="1"/>
</dbReference>
<dbReference type="Pfam" id="PF04564">
    <property type="entry name" value="U-box"/>
    <property type="match status" value="1"/>
</dbReference>
<evidence type="ECO:0000256" key="5">
    <source>
        <dbReference type="RuleBase" id="RU369093"/>
    </source>
</evidence>
<dbReference type="GO" id="GO:0016567">
    <property type="term" value="P:protein ubiquitination"/>
    <property type="evidence" value="ECO:0007669"/>
    <property type="project" value="UniProtKB-UniRule"/>
</dbReference>
<dbReference type="Pfam" id="PF25598">
    <property type="entry name" value="ARM_PUB"/>
    <property type="match status" value="1"/>
</dbReference>
<evidence type="ECO:0000313" key="8">
    <source>
        <dbReference type="Proteomes" id="UP000826271"/>
    </source>
</evidence>
<dbReference type="InterPro" id="IPR058678">
    <property type="entry name" value="ARM_PUB"/>
</dbReference>
<comment type="caution">
    <text evidence="7">The sequence shown here is derived from an EMBL/GenBank/DDBJ whole genome shotgun (WGS) entry which is preliminary data.</text>
</comment>
<evidence type="ECO:0000256" key="4">
    <source>
        <dbReference type="ARBA" id="ARBA00022786"/>
    </source>
</evidence>
<dbReference type="InterPro" id="IPR011989">
    <property type="entry name" value="ARM-like"/>
</dbReference>
<dbReference type="SMART" id="SM00504">
    <property type="entry name" value="Ubox"/>
    <property type="match status" value="1"/>
</dbReference>
<dbReference type="InterPro" id="IPR003613">
    <property type="entry name" value="Ubox_domain"/>
</dbReference>
<dbReference type="PANTHER" id="PTHR22849:SF132">
    <property type="entry name" value="E3 UBIQUITIN-PROTEIN LIGASE PUB23"/>
    <property type="match status" value="1"/>
</dbReference>
<dbReference type="EMBL" id="WHWC01000011">
    <property type="protein sequence ID" value="KAG8374048.1"/>
    <property type="molecule type" value="Genomic_DNA"/>
</dbReference>
<organism evidence="7 8">
    <name type="scientific">Buddleja alternifolia</name>
    <dbReference type="NCBI Taxonomy" id="168488"/>
    <lineage>
        <taxon>Eukaryota</taxon>
        <taxon>Viridiplantae</taxon>
        <taxon>Streptophyta</taxon>
        <taxon>Embryophyta</taxon>
        <taxon>Tracheophyta</taxon>
        <taxon>Spermatophyta</taxon>
        <taxon>Magnoliopsida</taxon>
        <taxon>eudicotyledons</taxon>
        <taxon>Gunneridae</taxon>
        <taxon>Pentapetalae</taxon>
        <taxon>asterids</taxon>
        <taxon>lamiids</taxon>
        <taxon>Lamiales</taxon>
        <taxon>Scrophulariaceae</taxon>
        <taxon>Buddlejeae</taxon>
        <taxon>Buddleja</taxon>
    </lineage>
</organism>
<comment type="pathway">
    <text evidence="2 5">Protein modification; protein ubiquitination.</text>
</comment>
<dbReference type="Gene3D" id="1.25.10.10">
    <property type="entry name" value="Leucine-rich Repeat Variant"/>
    <property type="match status" value="1"/>
</dbReference>
<dbReference type="GO" id="GO:0061630">
    <property type="term" value="F:ubiquitin protein ligase activity"/>
    <property type="evidence" value="ECO:0007669"/>
    <property type="project" value="UniProtKB-UniRule"/>
</dbReference>
<comment type="catalytic activity">
    <reaction evidence="1 5">
        <text>S-ubiquitinyl-[E2 ubiquitin-conjugating enzyme]-L-cysteine + [acceptor protein]-L-lysine = [E2 ubiquitin-conjugating enzyme]-L-cysteine + N(6)-ubiquitinyl-[acceptor protein]-L-lysine.</text>
        <dbReference type="EC" id="2.3.2.27"/>
    </reaction>
</comment>
<evidence type="ECO:0000256" key="2">
    <source>
        <dbReference type="ARBA" id="ARBA00004906"/>
    </source>
</evidence>
<keyword evidence="3 5" id="KW-0808">Transferase</keyword>
<dbReference type="AlphaFoldDB" id="A0AAV6X4H1"/>
<dbReference type="PANTHER" id="PTHR22849">
    <property type="entry name" value="WDSAM1 PROTEIN"/>
    <property type="match status" value="1"/>
</dbReference>
<accession>A0AAV6X4H1</accession>
<evidence type="ECO:0000313" key="7">
    <source>
        <dbReference type="EMBL" id="KAG8374048.1"/>
    </source>
</evidence>
<dbReference type="Gene3D" id="3.30.40.10">
    <property type="entry name" value="Zinc/RING finger domain, C3HC4 (zinc finger)"/>
    <property type="match status" value="1"/>
</dbReference>
<dbReference type="InterPro" id="IPR016024">
    <property type="entry name" value="ARM-type_fold"/>
</dbReference>
<dbReference type="SUPFAM" id="SSF48371">
    <property type="entry name" value="ARM repeat"/>
    <property type="match status" value="1"/>
</dbReference>
<reference evidence="7" key="1">
    <citation type="submission" date="2019-10" db="EMBL/GenBank/DDBJ databases">
        <authorList>
            <person name="Zhang R."/>
            <person name="Pan Y."/>
            <person name="Wang J."/>
            <person name="Ma R."/>
            <person name="Yu S."/>
        </authorList>
    </citation>
    <scope>NUCLEOTIDE SEQUENCE</scope>
    <source>
        <strain evidence="7">LA-IB0</strain>
        <tissue evidence="7">Leaf</tissue>
    </source>
</reference>
<dbReference type="InterPro" id="IPR013083">
    <property type="entry name" value="Znf_RING/FYVE/PHD"/>
</dbReference>
<protein>
    <recommendedName>
        <fullName evidence="5 6">U-box domain-containing protein</fullName>
        <ecNumber evidence="5">2.3.2.27</ecNumber>
    </recommendedName>
    <alternativeName>
        <fullName evidence="5">RING-type E3 ubiquitin transferase PUB</fullName>
    </alternativeName>
</protein>
<evidence type="ECO:0000256" key="1">
    <source>
        <dbReference type="ARBA" id="ARBA00000900"/>
    </source>
</evidence>
<comment type="function">
    <text evidence="5">Functions as an E3 ubiquitin ligase.</text>
</comment>